<evidence type="ECO:0000259" key="1">
    <source>
        <dbReference type="Pfam" id="PF12697"/>
    </source>
</evidence>
<name>A0A972GT20_9BACL</name>
<evidence type="ECO:0000313" key="2">
    <source>
        <dbReference type="EMBL" id="NOU95818.1"/>
    </source>
</evidence>
<sequence>MRWDQTNYPHDPSHLPTAPIAPSGFINQEDYWERQQPLTFVLIHGSWADSSFWNGIANELRKKGHTVYTPEYPGHGADPNKDVSHSMMTKSIADFIISKNLHNVILLGHSFGGTLVQKVAELVPDRLKRLVFLNAFVLNDGQNLGDELPAPVRNVFVGLAQNSKDNTIMLPFPLYRDAFANLASLELVQQMYNEISPEPAKPLLENLNLKKFYSLNIPKSYIYLTVDNALPQGEGFGWHPHMSSRLGLFRLIKGHGDHMSTVKTEPKMLAQKIYEASRD</sequence>
<dbReference type="InterPro" id="IPR000073">
    <property type="entry name" value="AB_hydrolase_1"/>
</dbReference>
<organism evidence="2 3">
    <name type="scientific">Paenibacillus foliorum</name>
    <dbReference type="NCBI Taxonomy" id="2654974"/>
    <lineage>
        <taxon>Bacteria</taxon>
        <taxon>Bacillati</taxon>
        <taxon>Bacillota</taxon>
        <taxon>Bacilli</taxon>
        <taxon>Bacillales</taxon>
        <taxon>Paenibacillaceae</taxon>
        <taxon>Paenibacillus</taxon>
    </lineage>
</organism>
<dbReference type="InterPro" id="IPR052897">
    <property type="entry name" value="Sec-Metab_Biosynth_Hydrolase"/>
</dbReference>
<feature type="domain" description="AB hydrolase-1" evidence="1">
    <location>
        <begin position="40"/>
        <end position="169"/>
    </location>
</feature>
<accession>A0A972GT20</accession>
<dbReference type="SUPFAM" id="SSF53474">
    <property type="entry name" value="alpha/beta-Hydrolases"/>
    <property type="match status" value="1"/>
</dbReference>
<dbReference type="AlphaFoldDB" id="A0A972GT20"/>
<evidence type="ECO:0000313" key="3">
    <source>
        <dbReference type="Proteomes" id="UP000641588"/>
    </source>
</evidence>
<comment type="caution">
    <text evidence="2">The sequence shown here is derived from an EMBL/GenBank/DDBJ whole genome shotgun (WGS) entry which is preliminary data.</text>
</comment>
<dbReference type="Proteomes" id="UP000641588">
    <property type="component" value="Unassembled WGS sequence"/>
</dbReference>
<dbReference type="GO" id="GO:0016787">
    <property type="term" value="F:hydrolase activity"/>
    <property type="evidence" value="ECO:0007669"/>
    <property type="project" value="UniProtKB-KW"/>
</dbReference>
<keyword evidence="2" id="KW-0378">Hydrolase</keyword>
<protein>
    <submittedName>
        <fullName evidence="2">Alpha/beta fold hydrolase</fullName>
    </submittedName>
</protein>
<dbReference type="Pfam" id="PF12697">
    <property type="entry name" value="Abhydrolase_6"/>
    <property type="match status" value="1"/>
</dbReference>
<gene>
    <name evidence="2" type="ORF">GC093_21710</name>
</gene>
<proteinExistence type="predicted"/>
<dbReference type="Gene3D" id="3.40.50.1820">
    <property type="entry name" value="alpha/beta hydrolase"/>
    <property type="match status" value="1"/>
</dbReference>
<dbReference type="PANTHER" id="PTHR37017">
    <property type="entry name" value="AB HYDROLASE-1 DOMAIN-CONTAINING PROTEIN-RELATED"/>
    <property type="match status" value="1"/>
</dbReference>
<dbReference type="InterPro" id="IPR029058">
    <property type="entry name" value="AB_hydrolase_fold"/>
</dbReference>
<reference evidence="2" key="1">
    <citation type="submission" date="2019-10" db="EMBL/GenBank/DDBJ databases">
        <title>Description of Paenibacillus glebae sp. nov.</title>
        <authorList>
            <person name="Carlier A."/>
            <person name="Qi S."/>
        </authorList>
    </citation>
    <scope>NUCLEOTIDE SEQUENCE</scope>
    <source>
        <strain evidence="2">LMG 31456</strain>
    </source>
</reference>
<dbReference type="PANTHER" id="PTHR37017:SF11">
    <property type="entry name" value="ESTERASE_LIPASE_THIOESTERASE DOMAIN-CONTAINING PROTEIN"/>
    <property type="match status" value="1"/>
</dbReference>
<keyword evidence="3" id="KW-1185">Reference proteome</keyword>
<dbReference type="EMBL" id="WHOD01000082">
    <property type="protein sequence ID" value="NOU95818.1"/>
    <property type="molecule type" value="Genomic_DNA"/>
</dbReference>